<name>A0A0L0HHP9_SPIPD</name>
<evidence type="ECO:0000256" key="2">
    <source>
        <dbReference type="SAM" id="MobiDB-lite"/>
    </source>
</evidence>
<dbReference type="GeneID" id="27688108"/>
<feature type="compositionally biased region" description="Polar residues" evidence="2">
    <location>
        <begin position="123"/>
        <end position="133"/>
    </location>
</feature>
<dbReference type="Proteomes" id="UP000053201">
    <property type="component" value="Unassembled WGS sequence"/>
</dbReference>
<dbReference type="InterPro" id="IPR024224">
    <property type="entry name" value="DENND6"/>
</dbReference>
<dbReference type="EMBL" id="KQ257456">
    <property type="protein sequence ID" value="KND00349.1"/>
    <property type="molecule type" value="Genomic_DNA"/>
</dbReference>
<dbReference type="PANTHER" id="PTHR13677">
    <property type="entry name" value="LD41638P"/>
    <property type="match status" value="1"/>
</dbReference>
<sequence>METVDGDGMSQPPTTPDDTGDPSPPPRPKIERRKTYIRTDSAPCDLSDPTMTSDPASLPIPPVETLQRSRTPPSLLSARPSLIDTPDTRSLFPSSAGAFVGSLPMLVKDEPDEGFEEVGLNDEGSSSYSTASEGCTVDDRRKETGEQSLKSDTPMPRPPPPPLDAPSTTTLTPLISPHHSFLLTRSGPFSPALDDGLLNLDLKRFWEWVLCFCVVNFDLELGQALECVYPPIDFTESERKNISFSAFPDSNSASHVGDSTFTFRMRAGHFTTELYQKQQPPPLAMPTALSGTTGLHPGAGLPVDTDGFSYGYVFFRQQKDTEIRRGYFQKSLVILTPHPWPGLFVHLISELGPRYMDALVEDRQKAGSDLSVTSSAAKTLLETASFSIAAWPSPPSSLSPEVAYYPISLTLPFLGEATRYSFPPTARFAQLFESPKPHTTEAPPSPDWQTAVICTPGKLYELFAGSLELLWVCWELMVVGQSLLVVAESPKACSEIVWGLVELIKPIPFGGDYRPYFTIQDSDFKGIANRQRLPTTATVIGVTNPVFTKVLEHWPNVIRAARVSHPKMSSDGSTQGKSGGLTPKPEMWSPTLPRAQSPSPTVGRPKNTPNNSPKKPSILTFSKTPKPTPSKDIASPTCGVSDAVVVESITCKHKPYLSKDRKLIKEVVEAAIRGKPVHILDNMLRRHFIDLTERFIQPLNRHFESLIVGNPLHMTLSNLRTRPEIKPFKQDTFLRTVEQQAGSTNLPVNCKRPLSDLYRAFLLSVNFAAWLQSRTEEVYREWRRRYLDVLCEEDVASWAIERLNGTAPNRLRRRGSTGDVECVDLLLRIRDEVVKYSPYFADAHVPQKHVHTAQHHHAHMDLASSHGGWAHSLCAAAPGPSSPGPVGVMGGVVPTREQYIKLKRQLEVLVGVLPEGLRGAVVVSGRRGGGG</sequence>
<evidence type="ECO:0000313" key="4">
    <source>
        <dbReference type="EMBL" id="KND00349.1"/>
    </source>
</evidence>
<dbReference type="GO" id="GO:0055037">
    <property type="term" value="C:recycling endosome"/>
    <property type="evidence" value="ECO:0007669"/>
    <property type="project" value="TreeGrafter"/>
</dbReference>
<proteinExistence type="inferred from homology"/>
<feature type="region of interest" description="Disordered" evidence="2">
    <location>
        <begin position="115"/>
        <end position="170"/>
    </location>
</feature>
<evidence type="ECO:0000313" key="5">
    <source>
        <dbReference type="Proteomes" id="UP000053201"/>
    </source>
</evidence>
<dbReference type="RefSeq" id="XP_016608388.1">
    <property type="nucleotide sequence ID" value="XM_016752906.1"/>
</dbReference>
<dbReference type="InParanoid" id="A0A0L0HHP9"/>
<dbReference type="OrthoDB" id="10265409at2759"/>
<keyword evidence="5" id="KW-1185">Reference proteome</keyword>
<dbReference type="PROSITE" id="PS50211">
    <property type="entry name" value="DENN"/>
    <property type="match status" value="1"/>
</dbReference>
<dbReference type="VEuPathDB" id="FungiDB:SPPG_04672"/>
<dbReference type="PANTHER" id="PTHR13677:SF0">
    <property type="entry name" value="LD41638P"/>
    <property type="match status" value="1"/>
</dbReference>
<organism evidence="4 5">
    <name type="scientific">Spizellomyces punctatus (strain DAOM BR117)</name>
    <dbReference type="NCBI Taxonomy" id="645134"/>
    <lineage>
        <taxon>Eukaryota</taxon>
        <taxon>Fungi</taxon>
        <taxon>Fungi incertae sedis</taxon>
        <taxon>Chytridiomycota</taxon>
        <taxon>Chytridiomycota incertae sedis</taxon>
        <taxon>Chytridiomycetes</taxon>
        <taxon>Spizellomycetales</taxon>
        <taxon>Spizellomycetaceae</taxon>
        <taxon>Spizellomyces</taxon>
    </lineage>
</organism>
<dbReference type="InterPro" id="IPR037516">
    <property type="entry name" value="Tripartite_DENN"/>
</dbReference>
<evidence type="ECO:0000259" key="3">
    <source>
        <dbReference type="PROSITE" id="PS50211"/>
    </source>
</evidence>
<evidence type="ECO:0000256" key="1">
    <source>
        <dbReference type="ARBA" id="ARBA00007159"/>
    </source>
</evidence>
<feature type="domain" description="UDENN" evidence="3">
    <location>
        <begin position="210"/>
        <end position="781"/>
    </location>
</feature>
<dbReference type="eggNOG" id="KOG2432">
    <property type="taxonomic scope" value="Eukaryota"/>
</dbReference>
<feature type="compositionally biased region" description="Pro residues" evidence="2">
    <location>
        <begin position="155"/>
        <end position="164"/>
    </location>
</feature>
<comment type="similarity">
    <text evidence="1">Belongs to the DENND6 family.</text>
</comment>
<dbReference type="OMA" id="CIPSRVD"/>
<dbReference type="STRING" id="645134.A0A0L0HHP9"/>
<feature type="region of interest" description="Disordered" evidence="2">
    <location>
        <begin position="563"/>
        <end position="637"/>
    </location>
</feature>
<feature type="compositionally biased region" description="Low complexity" evidence="2">
    <location>
        <begin position="605"/>
        <end position="617"/>
    </location>
</feature>
<dbReference type="AlphaFoldDB" id="A0A0L0HHP9"/>
<protein>
    <recommendedName>
        <fullName evidence="3">UDENN domain-containing protein</fullName>
    </recommendedName>
</protein>
<reference evidence="4 5" key="1">
    <citation type="submission" date="2009-08" db="EMBL/GenBank/DDBJ databases">
        <title>The Genome Sequence of Spizellomyces punctatus strain DAOM BR117.</title>
        <authorList>
            <consortium name="The Broad Institute Genome Sequencing Platform"/>
            <person name="Russ C."/>
            <person name="Cuomo C."/>
            <person name="Shea T."/>
            <person name="Young S.K."/>
            <person name="Zeng Q."/>
            <person name="Koehrsen M."/>
            <person name="Haas B."/>
            <person name="Borodovsky M."/>
            <person name="Guigo R."/>
            <person name="Alvarado L."/>
            <person name="Berlin A."/>
            <person name="Bochicchio J."/>
            <person name="Borenstein D."/>
            <person name="Chapman S."/>
            <person name="Chen Z."/>
            <person name="Engels R."/>
            <person name="Freedman E."/>
            <person name="Gellesch M."/>
            <person name="Goldberg J."/>
            <person name="Griggs A."/>
            <person name="Gujja S."/>
            <person name="Heiman D."/>
            <person name="Hepburn T."/>
            <person name="Howarth C."/>
            <person name="Jen D."/>
            <person name="Larson L."/>
            <person name="Lewis B."/>
            <person name="Mehta T."/>
            <person name="Park D."/>
            <person name="Pearson M."/>
            <person name="Roberts A."/>
            <person name="Saif S."/>
            <person name="Shenoy N."/>
            <person name="Sisk P."/>
            <person name="Stolte C."/>
            <person name="Sykes S."/>
            <person name="Thomson T."/>
            <person name="Walk T."/>
            <person name="White J."/>
            <person name="Yandava C."/>
            <person name="Burger G."/>
            <person name="Gray M.W."/>
            <person name="Holland P.W.H."/>
            <person name="King N."/>
            <person name="Lang F.B.F."/>
            <person name="Roger A.J."/>
            <person name="Ruiz-Trillo I."/>
            <person name="Lander E."/>
            <person name="Nusbaum C."/>
        </authorList>
    </citation>
    <scope>NUCLEOTIDE SEQUENCE [LARGE SCALE GENOMIC DNA]</scope>
    <source>
        <strain evidence="4 5">DAOM BR117</strain>
    </source>
</reference>
<feature type="region of interest" description="Disordered" evidence="2">
    <location>
        <begin position="1"/>
        <end position="89"/>
    </location>
</feature>
<dbReference type="GO" id="GO:0005085">
    <property type="term" value="F:guanyl-nucleotide exchange factor activity"/>
    <property type="evidence" value="ECO:0007669"/>
    <property type="project" value="InterPro"/>
</dbReference>
<accession>A0A0L0HHP9</accession>
<gene>
    <name evidence="4" type="ORF">SPPG_04672</name>
</gene>